<dbReference type="EMBL" id="CAJEWN010001704">
    <property type="protein sequence ID" value="CAD2199493.1"/>
    <property type="molecule type" value="Genomic_DNA"/>
</dbReference>
<name>A0A6V7XJP4_MELEN</name>
<sequence length="154" mass="17398">MVNHPTRGVRSFSIDNLLSIDQTGEGAPEEYVEKLEDNIQHIEKFKIVKSYSKYLIKNIPADPETLLGGIFQYCFDEAVSNAQAKGVKPEMLGCTLTSELLHTDIWIPLRPITENTFNTMLNQFYKVSQSKKSSGVTLWGKPFSVNVMIVDKKI</sequence>
<dbReference type="AlphaFoldDB" id="A0A6V7XJP4"/>
<reference evidence="1 2" key="1">
    <citation type="submission" date="2020-08" db="EMBL/GenBank/DDBJ databases">
        <authorList>
            <person name="Koutsovoulos G."/>
            <person name="Danchin GJ E."/>
        </authorList>
    </citation>
    <scope>NUCLEOTIDE SEQUENCE [LARGE SCALE GENOMIC DNA]</scope>
</reference>
<dbReference type="Proteomes" id="UP000580250">
    <property type="component" value="Unassembled WGS sequence"/>
</dbReference>
<gene>
    <name evidence="1" type="ORF">MENT_LOCUS52882</name>
</gene>
<accession>A0A6V7XJP4</accession>
<dbReference type="OrthoDB" id="5905391at2759"/>
<evidence type="ECO:0000313" key="2">
    <source>
        <dbReference type="Proteomes" id="UP000580250"/>
    </source>
</evidence>
<comment type="caution">
    <text evidence="1">The sequence shown here is derived from an EMBL/GenBank/DDBJ whole genome shotgun (WGS) entry which is preliminary data.</text>
</comment>
<evidence type="ECO:0000313" key="1">
    <source>
        <dbReference type="EMBL" id="CAD2199493.1"/>
    </source>
</evidence>
<organism evidence="1 2">
    <name type="scientific">Meloidogyne enterolobii</name>
    <name type="common">Root-knot nematode worm</name>
    <name type="synonym">Meloidogyne mayaguensis</name>
    <dbReference type="NCBI Taxonomy" id="390850"/>
    <lineage>
        <taxon>Eukaryota</taxon>
        <taxon>Metazoa</taxon>
        <taxon>Ecdysozoa</taxon>
        <taxon>Nematoda</taxon>
        <taxon>Chromadorea</taxon>
        <taxon>Rhabditida</taxon>
        <taxon>Tylenchina</taxon>
        <taxon>Tylenchomorpha</taxon>
        <taxon>Tylenchoidea</taxon>
        <taxon>Meloidogynidae</taxon>
        <taxon>Meloidogyninae</taxon>
        <taxon>Meloidogyne</taxon>
    </lineage>
</organism>
<protein>
    <submittedName>
        <fullName evidence="1">Uncharacterized protein</fullName>
    </submittedName>
</protein>
<proteinExistence type="predicted"/>